<evidence type="ECO:0000256" key="1">
    <source>
        <dbReference type="ARBA" id="ARBA00004496"/>
    </source>
</evidence>
<dbReference type="PRINTS" id="PR00348">
    <property type="entry name" value="UBIQUITIN"/>
</dbReference>
<dbReference type="Proteomes" id="UP000785679">
    <property type="component" value="Unassembled WGS sequence"/>
</dbReference>
<keyword evidence="2" id="KW-0963">Cytoplasm</keyword>
<dbReference type="InterPro" id="IPR029071">
    <property type="entry name" value="Ubiquitin-like_domsf"/>
</dbReference>
<dbReference type="Gene3D" id="3.90.176.10">
    <property type="entry name" value="Toxin ADP-ribosyltransferase, Chain A, domain 1"/>
    <property type="match status" value="1"/>
</dbReference>
<sequence>MDPGTHLEEKWPPQSAQKAEEQAELLGAGAAEIFGHLSLSPKVSASKSSYFHLKQEEIKDVVSKRFPLSGGAKDKLIALLYEKYNLRNFERVLSGMNGGANLWRFQLEPLSKFQEEDYYQNLKNPMDIVVHSNEGDKWTFQIDKNEENDQKIQKLTQLIITKKKKWVYPINDIYYGMKQPIMIKFLEPGQFMLDIFLIDLNKKTKLYALSYDTPIEYFKHLIMNRERIPSDGMRLIWCGKELLDGMTLCDYGIMNCATISLVLRLTGGGFALQFYLPSTFVSEGDQFSDNIIKLKVESEEEEIPIEEIISQIQLLTGLPKEILNIVLPNNFDEIGKIEIVNAFQVCFAGMSNIWVKKSSLKQVIDLVKLVSQQMQIQQSNLVFIYKGLQLQDSQLIGSTIKDGETVIVVTKAISERDKCYLMHDGQLSIQFMHSMHSKIQQMNHDTYFNELCEELKAFSLIQQLDIKIQELLEEINWVKLDQTCQSKQKLKILMNLTKIYTSNSCYSGINNSLAIGQYEKIKNYMVGILSQLDHGELQKQSFDTLYRGVPKSYANVEEYQIGRLHYWQALSSTSKSYTVALRFAQRDKTPADAVIFKITCSENKPITKYEVLPDWSFYPSEQEVLLMPNFCFVVEDIHINKLGVTIVEVKEVPHQNILQPRKLHMTRVIWIDRNFRNEQNQSYRQKFEQSFKAYGFKIVGTIEDALIQINKTVKAVLIISGQLGEYLIPRIHHRGNVVSICVFCMNVGYHKEWATSFSKIVKVTASFSECIQISKQMVQKALY</sequence>
<dbReference type="PANTHER" id="PTHR10677">
    <property type="entry name" value="UBIQUILIN"/>
    <property type="match status" value="1"/>
</dbReference>
<feature type="domain" description="Ubiquitin-like" evidence="3">
    <location>
        <begin position="193"/>
        <end position="268"/>
    </location>
</feature>
<comment type="caution">
    <text evidence="4">The sequence shown here is derived from an EMBL/GenBank/DDBJ whole genome shotgun (WGS) entry which is preliminary data.</text>
</comment>
<dbReference type="GO" id="GO:0006511">
    <property type="term" value="P:ubiquitin-dependent protein catabolic process"/>
    <property type="evidence" value="ECO:0007669"/>
    <property type="project" value="TreeGrafter"/>
</dbReference>
<comment type="subcellular location">
    <subcellularLocation>
        <location evidence="1">Cytoplasm</location>
    </subcellularLocation>
</comment>
<name>A0A8J8NYT4_HALGN</name>
<evidence type="ECO:0000256" key="2">
    <source>
        <dbReference type="ARBA" id="ARBA00022490"/>
    </source>
</evidence>
<dbReference type="GO" id="GO:0005829">
    <property type="term" value="C:cytosol"/>
    <property type="evidence" value="ECO:0007669"/>
    <property type="project" value="TreeGrafter"/>
</dbReference>
<accession>A0A8J8NYT4</accession>
<dbReference type="SMART" id="SM00213">
    <property type="entry name" value="UBQ"/>
    <property type="match status" value="2"/>
</dbReference>
<dbReference type="SUPFAM" id="SSF54236">
    <property type="entry name" value="Ubiquitin-like"/>
    <property type="match status" value="2"/>
</dbReference>
<dbReference type="AlphaFoldDB" id="A0A8J8NYT4"/>
<dbReference type="InterPro" id="IPR019956">
    <property type="entry name" value="Ubiquitin_dom"/>
</dbReference>
<reference evidence="4" key="1">
    <citation type="submission" date="2019-06" db="EMBL/GenBank/DDBJ databases">
        <authorList>
            <person name="Zheng W."/>
        </authorList>
    </citation>
    <scope>NUCLEOTIDE SEQUENCE</scope>
    <source>
        <strain evidence="4">QDHG01</strain>
    </source>
</reference>
<keyword evidence="5" id="KW-1185">Reference proteome</keyword>
<dbReference type="Pfam" id="PF00240">
    <property type="entry name" value="ubiquitin"/>
    <property type="match status" value="1"/>
</dbReference>
<proteinExistence type="predicted"/>
<dbReference type="PROSITE" id="PS51996">
    <property type="entry name" value="TR_MART"/>
    <property type="match status" value="1"/>
</dbReference>
<dbReference type="SUPFAM" id="SSF56399">
    <property type="entry name" value="ADP-ribosylation"/>
    <property type="match status" value="1"/>
</dbReference>
<dbReference type="EMBL" id="RRYP01004141">
    <property type="protein sequence ID" value="TNV83129.1"/>
    <property type="molecule type" value="Genomic_DNA"/>
</dbReference>
<dbReference type="PROSITE" id="PS50053">
    <property type="entry name" value="UBIQUITIN_2"/>
    <property type="match status" value="1"/>
</dbReference>
<dbReference type="InterPro" id="IPR015496">
    <property type="entry name" value="Ubiquilin"/>
</dbReference>
<dbReference type="GO" id="GO:0031593">
    <property type="term" value="F:polyubiquitin modification-dependent protein binding"/>
    <property type="evidence" value="ECO:0007669"/>
    <property type="project" value="TreeGrafter"/>
</dbReference>
<evidence type="ECO:0000313" key="5">
    <source>
        <dbReference type="Proteomes" id="UP000785679"/>
    </source>
</evidence>
<dbReference type="InterPro" id="IPR000626">
    <property type="entry name" value="Ubiquitin-like_dom"/>
</dbReference>
<dbReference type="OrthoDB" id="307044at2759"/>
<protein>
    <recommendedName>
        <fullName evidence="3">Ubiquitin-like domain-containing protein</fullName>
    </recommendedName>
</protein>
<dbReference type="Gene3D" id="3.10.20.90">
    <property type="entry name" value="Phosphatidylinositol 3-kinase Catalytic Subunit, Chain A, domain 1"/>
    <property type="match status" value="1"/>
</dbReference>
<evidence type="ECO:0000259" key="3">
    <source>
        <dbReference type="PROSITE" id="PS50053"/>
    </source>
</evidence>
<evidence type="ECO:0000313" key="4">
    <source>
        <dbReference type="EMBL" id="TNV83129.1"/>
    </source>
</evidence>
<dbReference type="PANTHER" id="PTHR10677:SF16">
    <property type="entry name" value="UBIQUILIN-1"/>
    <property type="match status" value="1"/>
</dbReference>
<organism evidence="4 5">
    <name type="scientific">Halteria grandinella</name>
    <dbReference type="NCBI Taxonomy" id="5974"/>
    <lineage>
        <taxon>Eukaryota</taxon>
        <taxon>Sar</taxon>
        <taxon>Alveolata</taxon>
        <taxon>Ciliophora</taxon>
        <taxon>Intramacronucleata</taxon>
        <taxon>Spirotrichea</taxon>
        <taxon>Stichotrichia</taxon>
        <taxon>Sporadotrichida</taxon>
        <taxon>Halteriidae</taxon>
        <taxon>Halteria</taxon>
    </lineage>
</organism>
<gene>
    <name evidence="4" type="ORF">FGO68_gene10046</name>
</gene>